<reference evidence="1" key="1">
    <citation type="journal article" date="2015" name="Nature">
        <title>Complex archaea that bridge the gap between prokaryotes and eukaryotes.</title>
        <authorList>
            <person name="Spang A."/>
            <person name="Saw J.H."/>
            <person name="Jorgensen S.L."/>
            <person name="Zaremba-Niedzwiedzka K."/>
            <person name="Martijn J."/>
            <person name="Lind A.E."/>
            <person name="van Eijk R."/>
            <person name="Schleper C."/>
            <person name="Guy L."/>
            <person name="Ettema T.J."/>
        </authorList>
    </citation>
    <scope>NUCLEOTIDE SEQUENCE</scope>
</reference>
<name>A0A0F8XKD1_9ZZZZ</name>
<dbReference type="AlphaFoldDB" id="A0A0F8XKD1"/>
<gene>
    <name evidence="1" type="ORF">LCGC14_3013400</name>
</gene>
<proteinExistence type="predicted"/>
<sequence>MTEFQTIWIHTLDGRAAAFDGNQVCFTNMYGRGFEPAYSLAQIKKEQRDTCRYRQMKGWNGPSKMSHRRYRVCVSLRLAQK</sequence>
<comment type="caution">
    <text evidence="1">The sequence shown here is derived from an EMBL/GenBank/DDBJ whole genome shotgun (WGS) entry which is preliminary data.</text>
</comment>
<evidence type="ECO:0000313" key="1">
    <source>
        <dbReference type="EMBL" id="KKK61530.1"/>
    </source>
</evidence>
<organism evidence="1">
    <name type="scientific">marine sediment metagenome</name>
    <dbReference type="NCBI Taxonomy" id="412755"/>
    <lineage>
        <taxon>unclassified sequences</taxon>
        <taxon>metagenomes</taxon>
        <taxon>ecological metagenomes</taxon>
    </lineage>
</organism>
<dbReference type="EMBL" id="LAZR01062429">
    <property type="protein sequence ID" value="KKK61530.1"/>
    <property type="molecule type" value="Genomic_DNA"/>
</dbReference>
<protein>
    <submittedName>
        <fullName evidence="1">Uncharacterized protein</fullName>
    </submittedName>
</protein>
<accession>A0A0F8XKD1</accession>